<dbReference type="PANTHER" id="PTHR31655:SF7">
    <property type="entry name" value="PROTEIN FAM78A"/>
    <property type="match status" value="1"/>
</dbReference>
<dbReference type="PANTHER" id="PTHR31655">
    <property type="entry name" value="PROTEIN FAM78A"/>
    <property type="match status" value="1"/>
</dbReference>
<dbReference type="InterPro" id="IPR029638">
    <property type="entry name" value="FAM78"/>
</dbReference>
<protein>
    <submittedName>
        <fullName evidence="1">Uncharacterized protein</fullName>
    </submittedName>
</protein>
<dbReference type="EMBL" id="CAJFCJ010000019">
    <property type="protein sequence ID" value="CAD5123372.1"/>
    <property type="molecule type" value="Genomic_DNA"/>
</dbReference>
<organism evidence="1 2">
    <name type="scientific">Dimorphilus gyrociliatus</name>
    <dbReference type="NCBI Taxonomy" id="2664684"/>
    <lineage>
        <taxon>Eukaryota</taxon>
        <taxon>Metazoa</taxon>
        <taxon>Spiralia</taxon>
        <taxon>Lophotrochozoa</taxon>
        <taxon>Annelida</taxon>
        <taxon>Polychaeta</taxon>
        <taxon>Polychaeta incertae sedis</taxon>
        <taxon>Dinophilidae</taxon>
        <taxon>Dimorphilus</taxon>
    </lineage>
</organism>
<dbReference type="Proteomes" id="UP000549394">
    <property type="component" value="Unassembled WGS sequence"/>
</dbReference>
<dbReference type="OrthoDB" id="9971204at2759"/>
<name>A0A7I8W5C1_9ANNE</name>
<evidence type="ECO:0000313" key="2">
    <source>
        <dbReference type="Proteomes" id="UP000549394"/>
    </source>
</evidence>
<proteinExistence type="predicted"/>
<sequence length="211" mass="24669">MRRISARKGRSIAMISDSDGKHYPWYGAKTEMKTIRGPTTKPTEVTVVMDDNFFPNVTWYIPEHTWGKQPRLQHIYRKQHFLTSLALRINSKIHVIKTIAWHMEIEIDVNPEKRQASLVGPYYQDQPELLKEAVKISRSALNPPNANNCQTLIWRPFKPELGSPTIIVPPKDFKIPIDQYLSETKDKIRHFHNYLPLHHVIHNYVEPAEED</sequence>
<keyword evidence="2" id="KW-1185">Reference proteome</keyword>
<evidence type="ECO:0000313" key="1">
    <source>
        <dbReference type="EMBL" id="CAD5123372.1"/>
    </source>
</evidence>
<reference evidence="1 2" key="1">
    <citation type="submission" date="2020-08" db="EMBL/GenBank/DDBJ databases">
        <authorList>
            <person name="Hejnol A."/>
        </authorList>
    </citation>
    <scope>NUCLEOTIDE SEQUENCE [LARGE SCALE GENOMIC DNA]</scope>
</reference>
<accession>A0A7I8W5C1</accession>
<comment type="caution">
    <text evidence="1">The sequence shown here is derived from an EMBL/GenBank/DDBJ whole genome shotgun (WGS) entry which is preliminary data.</text>
</comment>
<dbReference type="AlphaFoldDB" id="A0A7I8W5C1"/>
<gene>
    <name evidence="1" type="ORF">DGYR_LOCUS11057</name>
</gene>